<gene>
    <name evidence="1" type="ORF">ERS852395_01443</name>
</gene>
<accession>A0A174A670</accession>
<organism evidence="1 2">
    <name type="scientific">Blautia obeum</name>
    <dbReference type="NCBI Taxonomy" id="40520"/>
    <lineage>
        <taxon>Bacteria</taxon>
        <taxon>Bacillati</taxon>
        <taxon>Bacillota</taxon>
        <taxon>Clostridia</taxon>
        <taxon>Lachnospirales</taxon>
        <taxon>Lachnospiraceae</taxon>
        <taxon>Blautia</taxon>
    </lineage>
</organism>
<evidence type="ECO:0000313" key="1">
    <source>
        <dbReference type="EMBL" id="CUN83016.1"/>
    </source>
</evidence>
<protein>
    <submittedName>
        <fullName evidence="1">Uncharacterized protein</fullName>
    </submittedName>
</protein>
<dbReference type="Proteomes" id="UP000095447">
    <property type="component" value="Unassembled WGS sequence"/>
</dbReference>
<dbReference type="EMBL" id="CYZA01000006">
    <property type="protein sequence ID" value="CUN83016.1"/>
    <property type="molecule type" value="Genomic_DNA"/>
</dbReference>
<reference evidence="1 2" key="1">
    <citation type="submission" date="2015-09" db="EMBL/GenBank/DDBJ databases">
        <authorList>
            <consortium name="Pathogen Informatics"/>
        </authorList>
    </citation>
    <scope>NUCLEOTIDE SEQUENCE [LARGE SCALE GENOMIC DNA]</scope>
    <source>
        <strain evidence="1 2">2789STDY5608838</strain>
    </source>
</reference>
<name>A0A174A670_9FIRM</name>
<proteinExistence type="predicted"/>
<dbReference type="AlphaFoldDB" id="A0A174A670"/>
<evidence type="ECO:0000313" key="2">
    <source>
        <dbReference type="Proteomes" id="UP000095447"/>
    </source>
</evidence>
<sequence length="89" mass="10633">MIELRDCIVGVKDEKEYEKVIQIAKEQGCEWNSGDSLDYIYCTFPTRLFFDKRGRVTFGGYHEKYCDYHCKNLMSRLRELIIIRQKGKL</sequence>
<dbReference type="RefSeq" id="WP_055053192.1">
    <property type="nucleotide sequence ID" value="NZ_CYZA01000006.1"/>
</dbReference>